<proteinExistence type="inferred from homology"/>
<accession>A0A1U9NQE2</accession>
<dbReference type="RefSeq" id="WP_146663763.1">
    <property type="nucleotide sequence ID" value="NZ_CP019791.1"/>
</dbReference>
<evidence type="ECO:0000259" key="2">
    <source>
        <dbReference type="Pfam" id="PF02657"/>
    </source>
</evidence>
<dbReference type="Gene3D" id="3.90.1010.10">
    <property type="match status" value="1"/>
</dbReference>
<keyword evidence="4" id="KW-1185">Reference proteome</keyword>
<sequence length="136" mass="15042">MTINEIQDKIIAEMSQLDDWFDVYEYLIELGKSHPAMDESLKTQENALPGCQSKVWLITDKHNSTLHFSADSDSAIVKGLLALLLKVLNDQSPSEIASADLYFTEKIGLTSNLSPSRANGLATIISQIKEHARAHS</sequence>
<dbReference type="OrthoDB" id="9799320at2"/>
<name>A0A1U9NQE2_9BACT</name>
<comment type="similarity">
    <text evidence="1">Belongs to the SufE family.</text>
</comment>
<evidence type="ECO:0000313" key="4">
    <source>
        <dbReference type="Proteomes" id="UP000189674"/>
    </source>
</evidence>
<dbReference type="STRING" id="1936003.STSP2_03357"/>
<dbReference type="SUPFAM" id="SSF82649">
    <property type="entry name" value="SufE/NifU"/>
    <property type="match status" value="1"/>
</dbReference>
<gene>
    <name evidence="3" type="primary">sufE</name>
    <name evidence="3" type="ORF">STSP2_03357</name>
</gene>
<dbReference type="AlphaFoldDB" id="A0A1U9NQE2"/>
<organism evidence="3 4">
    <name type="scientific">Anaerohalosphaera lusitana</name>
    <dbReference type="NCBI Taxonomy" id="1936003"/>
    <lineage>
        <taxon>Bacteria</taxon>
        <taxon>Pseudomonadati</taxon>
        <taxon>Planctomycetota</taxon>
        <taxon>Phycisphaerae</taxon>
        <taxon>Sedimentisphaerales</taxon>
        <taxon>Anaerohalosphaeraceae</taxon>
        <taxon>Anaerohalosphaera</taxon>
    </lineage>
</organism>
<dbReference type="KEGG" id="alus:STSP2_03357"/>
<dbReference type="PANTHER" id="PTHR43597:SF5">
    <property type="entry name" value="SUFE-LIKE PROTEIN 2, CHLOROPLASTIC"/>
    <property type="match status" value="1"/>
</dbReference>
<dbReference type="PANTHER" id="PTHR43597">
    <property type="entry name" value="SULFUR ACCEPTOR PROTEIN CSDE"/>
    <property type="match status" value="1"/>
</dbReference>
<evidence type="ECO:0000256" key="1">
    <source>
        <dbReference type="ARBA" id="ARBA00010282"/>
    </source>
</evidence>
<dbReference type="Proteomes" id="UP000189674">
    <property type="component" value="Chromosome"/>
</dbReference>
<dbReference type="Pfam" id="PF02657">
    <property type="entry name" value="SufE"/>
    <property type="match status" value="1"/>
</dbReference>
<dbReference type="InterPro" id="IPR003808">
    <property type="entry name" value="Fe-S_metab-assoc_dom"/>
</dbReference>
<protein>
    <submittedName>
        <fullName evidence="3">Cysteine desulfuration protein SufE</fullName>
    </submittedName>
</protein>
<evidence type="ECO:0000313" key="3">
    <source>
        <dbReference type="EMBL" id="AQT70153.1"/>
    </source>
</evidence>
<reference evidence="4" key="1">
    <citation type="submission" date="2017-02" db="EMBL/GenBank/DDBJ databases">
        <title>Comparative genomics and description of representatives of a novel lineage of planctomycetes thriving in anoxic sediments.</title>
        <authorList>
            <person name="Spring S."/>
            <person name="Bunk B."/>
            <person name="Sproer C."/>
        </authorList>
    </citation>
    <scope>NUCLEOTIDE SEQUENCE [LARGE SCALE GENOMIC DNA]</scope>
    <source>
        <strain evidence="4">ST-NAGAB-D1</strain>
    </source>
</reference>
<dbReference type="EMBL" id="CP019791">
    <property type="protein sequence ID" value="AQT70153.1"/>
    <property type="molecule type" value="Genomic_DNA"/>
</dbReference>
<feature type="domain" description="Fe-S metabolism associated" evidence="2">
    <location>
        <begin position="12"/>
        <end position="130"/>
    </location>
</feature>